<dbReference type="InterPro" id="IPR015424">
    <property type="entry name" value="PyrdxlP-dep_Trfase"/>
</dbReference>
<dbReference type="Gene3D" id="3.90.1150.10">
    <property type="entry name" value="Aspartate Aminotransferase, domain 1"/>
    <property type="match status" value="1"/>
</dbReference>
<dbReference type="Pfam" id="PF01041">
    <property type="entry name" value="DegT_DnrJ_EryC1"/>
    <property type="match status" value="1"/>
</dbReference>
<dbReference type="NCBIfam" id="TIGR04181">
    <property type="entry name" value="NHT_00031"/>
    <property type="match status" value="1"/>
</dbReference>
<dbReference type="PANTHER" id="PTHR30244:SF30">
    <property type="entry name" value="BLR5990 PROTEIN"/>
    <property type="match status" value="1"/>
</dbReference>
<dbReference type="SUPFAM" id="SSF53383">
    <property type="entry name" value="PLP-dependent transferases"/>
    <property type="match status" value="1"/>
</dbReference>
<dbReference type="InterPro" id="IPR026385">
    <property type="entry name" value="LegC-like"/>
</dbReference>
<proteinExistence type="inferred from homology"/>
<evidence type="ECO:0000256" key="1">
    <source>
        <dbReference type="RuleBase" id="RU004508"/>
    </source>
</evidence>
<keyword evidence="1" id="KW-0663">Pyridoxal phosphate</keyword>
<evidence type="ECO:0000313" key="3">
    <source>
        <dbReference type="Proteomes" id="UP001596028"/>
    </source>
</evidence>
<accession>A0ABV9FKK4</accession>
<dbReference type="InterPro" id="IPR015421">
    <property type="entry name" value="PyrdxlP-dep_Trfase_major"/>
</dbReference>
<dbReference type="EMBL" id="JBHSEP010000027">
    <property type="protein sequence ID" value="MFC4601583.1"/>
    <property type="molecule type" value="Genomic_DNA"/>
</dbReference>
<sequence length="408" mass="43925">MSGEAVEAQVVAAQVAAAVRKIAPGGGESPVPLHAPVFGGNEWSYVKQCLDTGWVSSAGSYVALFERRLAEYTGVKYAVAVNSGTAALHAALLVAGVSAGDEVLLPALTFVATANAVSYCGAVPHFIDSEERSLGPDPAKLSDYLRQTAYVGEGGCVNKFTGRRITAVIAMHTFGHPADLDAIREICLQFGLALVEDAAEALGSFYKGSHVGAHGLLSALSFNGNKIVTTGGGGAILTNELPLALKARHLTTTAKLEHRWAYEHDAVGFNYRMPNLNAAIGCAQLEQLPRFLENKRELLSKYEQALAGVRGVRMFREPDYARSNYWLQALLLDKADRSTRDLILQRTNDAGFMTRPSWTLLHKLPMYSSNPRMDLSNAEDLESRIVNLPSSASMLPLRGQRSEGGGHR</sequence>
<keyword evidence="2" id="KW-0032">Aminotransferase</keyword>
<dbReference type="CDD" id="cd00616">
    <property type="entry name" value="AHBA_syn"/>
    <property type="match status" value="1"/>
</dbReference>
<keyword evidence="3" id="KW-1185">Reference proteome</keyword>
<dbReference type="PIRSF" id="PIRSF000390">
    <property type="entry name" value="PLP_StrS"/>
    <property type="match status" value="1"/>
</dbReference>
<organism evidence="2 3">
    <name type="scientific">Cohnella hongkongensis</name>
    <dbReference type="NCBI Taxonomy" id="178337"/>
    <lineage>
        <taxon>Bacteria</taxon>
        <taxon>Bacillati</taxon>
        <taxon>Bacillota</taxon>
        <taxon>Bacilli</taxon>
        <taxon>Bacillales</taxon>
        <taxon>Paenibacillaceae</taxon>
        <taxon>Cohnella</taxon>
    </lineage>
</organism>
<keyword evidence="2" id="KW-0808">Transferase</keyword>
<dbReference type="GO" id="GO:0008483">
    <property type="term" value="F:transaminase activity"/>
    <property type="evidence" value="ECO:0007669"/>
    <property type="project" value="UniProtKB-KW"/>
</dbReference>
<dbReference type="InterPro" id="IPR000653">
    <property type="entry name" value="DegT/StrS_aminotransferase"/>
</dbReference>
<name>A0ABV9FKK4_9BACL</name>
<gene>
    <name evidence="2" type="ORF">ACFO3S_25320</name>
</gene>
<dbReference type="Gene3D" id="3.40.640.10">
    <property type="entry name" value="Type I PLP-dependent aspartate aminotransferase-like (Major domain)"/>
    <property type="match status" value="1"/>
</dbReference>
<dbReference type="InterPro" id="IPR015422">
    <property type="entry name" value="PyrdxlP-dep_Trfase_small"/>
</dbReference>
<dbReference type="Proteomes" id="UP001596028">
    <property type="component" value="Unassembled WGS sequence"/>
</dbReference>
<comment type="similarity">
    <text evidence="1">Belongs to the DegT/DnrJ/EryC1 family.</text>
</comment>
<dbReference type="RefSeq" id="WP_378101800.1">
    <property type="nucleotide sequence ID" value="NZ_JBHSEP010000027.1"/>
</dbReference>
<reference evidence="3" key="1">
    <citation type="journal article" date="2019" name="Int. J. Syst. Evol. Microbiol.">
        <title>The Global Catalogue of Microorganisms (GCM) 10K type strain sequencing project: providing services to taxonomists for standard genome sequencing and annotation.</title>
        <authorList>
            <consortium name="The Broad Institute Genomics Platform"/>
            <consortium name="The Broad Institute Genome Sequencing Center for Infectious Disease"/>
            <person name="Wu L."/>
            <person name="Ma J."/>
        </authorList>
    </citation>
    <scope>NUCLEOTIDE SEQUENCE [LARGE SCALE GENOMIC DNA]</scope>
    <source>
        <strain evidence="3">CCUG 49571</strain>
    </source>
</reference>
<dbReference type="PANTHER" id="PTHR30244">
    <property type="entry name" value="TRANSAMINASE"/>
    <property type="match status" value="1"/>
</dbReference>
<comment type="caution">
    <text evidence="2">The sequence shown here is derived from an EMBL/GenBank/DDBJ whole genome shotgun (WGS) entry which is preliminary data.</text>
</comment>
<evidence type="ECO:0000313" key="2">
    <source>
        <dbReference type="EMBL" id="MFC4601583.1"/>
    </source>
</evidence>
<protein>
    <submittedName>
        <fullName evidence="2">LegC family aminotransferase</fullName>
    </submittedName>
</protein>